<protein>
    <recommendedName>
        <fullName evidence="3">Dinitrogenase iron-molybdenum cofactor</fullName>
    </recommendedName>
</protein>
<dbReference type="AlphaFoldDB" id="A0A1I2D041"/>
<organism evidence="1 2">
    <name type="scientific">Sunxiuqinia elliptica</name>
    <dbReference type="NCBI Taxonomy" id="655355"/>
    <lineage>
        <taxon>Bacteria</taxon>
        <taxon>Pseudomonadati</taxon>
        <taxon>Bacteroidota</taxon>
        <taxon>Bacteroidia</taxon>
        <taxon>Marinilabiliales</taxon>
        <taxon>Prolixibacteraceae</taxon>
        <taxon>Sunxiuqinia</taxon>
    </lineage>
</organism>
<dbReference type="SUPFAM" id="SSF53146">
    <property type="entry name" value="Nitrogenase accessory factor-like"/>
    <property type="match status" value="1"/>
</dbReference>
<sequence length="130" mass="15357">MFDQNYFADAEQFLIYEWNNQEFNVLESFPNPLKQLPNPRSVAERYHLLIHFLHEQNISILVANRFSENLKSINDSFVPVLVNSSSPEDLFPVLQKRMRWIEEEWLENAGHYKLFNLQRGALKTAVSNNC</sequence>
<evidence type="ECO:0000313" key="1">
    <source>
        <dbReference type="EMBL" id="SFE73869.1"/>
    </source>
</evidence>
<accession>A0A1I2D041</accession>
<gene>
    <name evidence="1" type="ORF">SAMN05216283_101888</name>
</gene>
<keyword evidence="2" id="KW-1185">Reference proteome</keyword>
<reference evidence="1 2" key="1">
    <citation type="submission" date="2016-10" db="EMBL/GenBank/DDBJ databases">
        <authorList>
            <person name="de Groot N.N."/>
        </authorList>
    </citation>
    <scope>NUCLEOTIDE SEQUENCE [LARGE SCALE GENOMIC DNA]</scope>
    <source>
        <strain evidence="1 2">CGMCC 1.9156</strain>
    </source>
</reference>
<dbReference type="EMBL" id="FONW01000001">
    <property type="protein sequence ID" value="SFE73869.1"/>
    <property type="molecule type" value="Genomic_DNA"/>
</dbReference>
<evidence type="ECO:0008006" key="3">
    <source>
        <dbReference type="Google" id="ProtNLM"/>
    </source>
</evidence>
<evidence type="ECO:0000313" key="2">
    <source>
        <dbReference type="Proteomes" id="UP000198964"/>
    </source>
</evidence>
<dbReference type="Proteomes" id="UP000198964">
    <property type="component" value="Unassembled WGS sequence"/>
</dbReference>
<dbReference type="InterPro" id="IPR036105">
    <property type="entry name" value="DiNase_FeMo-co_biosyn_sf"/>
</dbReference>
<name>A0A1I2D041_9BACT</name>
<proteinExistence type="predicted"/>